<dbReference type="HOGENOM" id="CLU_3124128_0_0_7"/>
<reference evidence="1 2" key="1">
    <citation type="journal article" date="2003" name="Proc. Natl. Acad. Sci. U.S.A.">
        <title>Complete genome sequence and analysis of Wolinella succinogenes.</title>
        <authorList>
            <person name="Baar C."/>
            <person name="Eppinger M."/>
            <person name="Raddatz G."/>
            <person name="Simon JM."/>
            <person name="Lanz C."/>
            <person name="Klimmek O."/>
            <person name="Nandakumar R."/>
            <person name="Gross R."/>
            <person name="Rosinus A."/>
            <person name="Keller H."/>
            <person name="Jagtap P."/>
            <person name="Linke B."/>
            <person name="Meyer F."/>
            <person name="Lederer H."/>
            <person name="Schuster S.C."/>
        </authorList>
    </citation>
    <scope>NUCLEOTIDE SEQUENCE [LARGE SCALE GENOMIC DNA]</scope>
    <source>
        <strain evidence="2">ATCC 29543 / DSM 1740 / CCUG 13145 / JCM 31913 / LMG 7466 / NCTC 11488 / FDC 602W</strain>
    </source>
</reference>
<evidence type="ECO:0000313" key="2">
    <source>
        <dbReference type="Proteomes" id="UP000000422"/>
    </source>
</evidence>
<dbReference type="EMBL" id="BX571660">
    <property type="protein sequence ID" value="CAE10251.1"/>
    <property type="molecule type" value="Genomic_DNA"/>
</dbReference>
<accession>Q7MRN7</accession>
<proteinExistence type="predicted"/>
<dbReference type="Proteomes" id="UP000000422">
    <property type="component" value="Chromosome"/>
</dbReference>
<gene>
    <name evidence="1" type="ordered locus">WS1164</name>
</gene>
<dbReference type="STRING" id="273121.WS1164"/>
<keyword evidence="2" id="KW-1185">Reference proteome</keyword>
<dbReference type="KEGG" id="wsu:WS1164"/>
<organism evidence="2">
    <name type="scientific">Wolinella succinogenes (strain ATCC 29543 / DSM 1740 / CCUG 13145 / JCM 31913 / LMG 7466 / NCTC 11488 / FDC 602W)</name>
    <name type="common">Vibrio succinogenes</name>
    <dbReference type="NCBI Taxonomy" id="273121"/>
    <lineage>
        <taxon>Bacteria</taxon>
        <taxon>Pseudomonadati</taxon>
        <taxon>Campylobacterota</taxon>
        <taxon>Epsilonproteobacteria</taxon>
        <taxon>Campylobacterales</taxon>
        <taxon>Helicobacteraceae</taxon>
        <taxon>Wolinella</taxon>
    </lineage>
</organism>
<evidence type="ECO:0000313" key="1">
    <source>
        <dbReference type="EMBL" id="CAE10251.1"/>
    </source>
</evidence>
<dbReference type="AlphaFoldDB" id="Q7MRN7"/>
<protein>
    <submittedName>
        <fullName evidence="1">Uncharacterized protein</fullName>
    </submittedName>
</protein>
<name>Q7MRN7_WOLSU</name>
<sequence>MTLRAKGDIKIEATHIKQHAETSLSLKGKTSAELSAFGQTTIKGAMVMIN</sequence>